<dbReference type="SUPFAM" id="SSF141072">
    <property type="entry name" value="CalX-like"/>
    <property type="match status" value="2"/>
</dbReference>
<dbReference type="PANTHER" id="PTHR11878:SF76">
    <property type="entry name" value="CALX-BETA DOMAIN-CONTAINING PROTEIN"/>
    <property type="match status" value="1"/>
</dbReference>
<dbReference type="InterPro" id="IPR044880">
    <property type="entry name" value="NCX_ion-bd_dom_sf"/>
</dbReference>
<feature type="signal peptide" evidence="22">
    <location>
        <begin position="1"/>
        <end position="16"/>
    </location>
</feature>
<feature type="transmembrane region" description="Helical" evidence="21">
    <location>
        <begin position="120"/>
        <end position="137"/>
    </location>
</feature>
<keyword evidence="12" id="KW-0112">Calmodulin-binding</keyword>
<dbReference type="InParanoid" id="C3Y9A8"/>
<dbReference type="eggNOG" id="KOG1306">
    <property type="taxonomic scope" value="Eukaryota"/>
</dbReference>
<proteinExistence type="inferred from homology"/>
<feature type="transmembrane region" description="Helical" evidence="21">
    <location>
        <begin position="592"/>
        <end position="616"/>
    </location>
</feature>
<dbReference type="GO" id="GO:0005432">
    <property type="term" value="F:calcium:sodium antiporter activity"/>
    <property type="evidence" value="ECO:0007669"/>
    <property type="project" value="InterPro"/>
</dbReference>
<dbReference type="InterPro" id="IPR038081">
    <property type="entry name" value="CalX-like_sf"/>
</dbReference>
<keyword evidence="16 21" id="KW-0472">Membrane</keyword>
<evidence type="ECO:0000256" key="5">
    <source>
        <dbReference type="ARBA" id="ARBA00022475"/>
    </source>
</evidence>
<protein>
    <recommendedName>
        <fullName evidence="23">Calx-beta domain-containing protein</fullName>
    </recommendedName>
</protein>
<dbReference type="FunFam" id="2.60.40.2030:FF:000017">
    <property type="entry name" value="Adhesion G protein-coupled receptor V1"/>
    <property type="match status" value="1"/>
</dbReference>
<keyword evidence="17" id="KW-0325">Glycoprotein</keyword>
<keyword evidence="14" id="KW-0915">Sodium</keyword>
<comment type="catalytic activity">
    <reaction evidence="19">
        <text>Ca(2+)(in) + 3 Na(+)(out) = Ca(2+)(out) + 3 Na(+)(in)</text>
        <dbReference type="Rhea" id="RHEA:69955"/>
        <dbReference type="ChEBI" id="CHEBI:29101"/>
        <dbReference type="ChEBI" id="CHEBI:29108"/>
    </reaction>
</comment>
<keyword evidence="15" id="KW-0406">Ion transport</keyword>
<keyword evidence="9 22" id="KW-0732">Signal</keyword>
<dbReference type="GO" id="GO:0007154">
    <property type="term" value="P:cell communication"/>
    <property type="evidence" value="ECO:0007669"/>
    <property type="project" value="InterPro"/>
</dbReference>
<evidence type="ECO:0000256" key="3">
    <source>
        <dbReference type="ARBA" id="ARBA00022448"/>
    </source>
</evidence>
<evidence type="ECO:0000256" key="17">
    <source>
        <dbReference type="ARBA" id="ARBA00023180"/>
    </source>
</evidence>
<evidence type="ECO:0000256" key="1">
    <source>
        <dbReference type="ARBA" id="ARBA00004651"/>
    </source>
</evidence>
<keyword evidence="7 21" id="KW-0812">Transmembrane</keyword>
<dbReference type="Gene3D" id="1.20.1420.30">
    <property type="entry name" value="NCX, central ion-binding region"/>
    <property type="match status" value="1"/>
</dbReference>
<dbReference type="InterPro" id="IPR004836">
    <property type="entry name" value="Na_Ca_Ex"/>
</dbReference>
<evidence type="ECO:0000256" key="15">
    <source>
        <dbReference type="ARBA" id="ARBA00023065"/>
    </source>
</evidence>
<evidence type="ECO:0000256" key="10">
    <source>
        <dbReference type="ARBA" id="ARBA00022737"/>
    </source>
</evidence>
<dbReference type="GO" id="GO:0005516">
    <property type="term" value="F:calmodulin binding"/>
    <property type="evidence" value="ECO:0007669"/>
    <property type="project" value="UniProtKB-KW"/>
</dbReference>
<feature type="domain" description="Calx-beta" evidence="23">
    <location>
        <begin position="287"/>
        <end position="387"/>
    </location>
</feature>
<keyword evidence="13 21" id="KW-1133">Transmembrane helix</keyword>
<evidence type="ECO:0000256" key="6">
    <source>
        <dbReference type="ARBA" id="ARBA00022568"/>
    </source>
</evidence>
<feature type="domain" description="Calx-beta" evidence="23">
    <location>
        <begin position="402"/>
        <end position="501"/>
    </location>
</feature>
<evidence type="ECO:0000256" key="14">
    <source>
        <dbReference type="ARBA" id="ARBA00023053"/>
    </source>
</evidence>
<dbReference type="InterPro" id="IPR004837">
    <property type="entry name" value="NaCa_Exmemb"/>
</dbReference>
<name>C3Y9A8_BRAFL</name>
<dbReference type="GO" id="GO:0005886">
    <property type="term" value="C:plasma membrane"/>
    <property type="evidence" value="ECO:0007669"/>
    <property type="project" value="UniProtKB-SubCell"/>
</dbReference>
<dbReference type="EMBL" id="GG666492">
    <property type="protein sequence ID" value="EEN63164.1"/>
    <property type="molecule type" value="Genomic_DNA"/>
</dbReference>
<evidence type="ECO:0000256" key="18">
    <source>
        <dbReference type="ARBA" id="ARBA00023201"/>
    </source>
</evidence>
<evidence type="ECO:0000256" key="8">
    <source>
        <dbReference type="ARBA" id="ARBA00022723"/>
    </source>
</evidence>
<evidence type="ECO:0000256" key="22">
    <source>
        <dbReference type="SAM" id="SignalP"/>
    </source>
</evidence>
<feature type="transmembrane region" description="Helical" evidence="21">
    <location>
        <begin position="54"/>
        <end position="74"/>
    </location>
</feature>
<evidence type="ECO:0000259" key="23">
    <source>
        <dbReference type="SMART" id="SM00237"/>
    </source>
</evidence>
<dbReference type="InterPro" id="IPR003644">
    <property type="entry name" value="Calx_beta"/>
</dbReference>
<dbReference type="SMART" id="SM00237">
    <property type="entry name" value="Calx_beta"/>
    <property type="match status" value="2"/>
</dbReference>
<feature type="compositionally biased region" description="Acidic residues" evidence="20">
    <location>
        <begin position="833"/>
        <end position="853"/>
    </location>
</feature>
<keyword evidence="4" id="KW-0050">Antiport</keyword>
<reference evidence="24" key="1">
    <citation type="journal article" date="2008" name="Nature">
        <title>The amphioxus genome and the evolution of the chordate karyotype.</title>
        <authorList>
            <consortium name="US DOE Joint Genome Institute (JGI-PGF)"/>
            <person name="Putnam N.H."/>
            <person name="Butts T."/>
            <person name="Ferrier D.E.K."/>
            <person name="Furlong R.F."/>
            <person name="Hellsten U."/>
            <person name="Kawashima T."/>
            <person name="Robinson-Rechavi M."/>
            <person name="Shoguchi E."/>
            <person name="Terry A."/>
            <person name="Yu J.-K."/>
            <person name="Benito-Gutierrez E.L."/>
            <person name="Dubchak I."/>
            <person name="Garcia-Fernandez J."/>
            <person name="Gibson-Brown J.J."/>
            <person name="Grigoriev I.V."/>
            <person name="Horton A.C."/>
            <person name="de Jong P.J."/>
            <person name="Jurka J."/>
            <person name="Kapitonov V.V."/>
            <person name="Kohara Y."/>
            <person name="Kuroki Y."/>
            <person name="Lindquist E."/>
            <person name="Lucas S."/>
            <person name="Osoegawa K."/>
            <person name="Pennacchio L.A."/>
            <person name="Salamov A.A."/>
            <person name="Satou Y."/>
            <person name="Sauka-Spengler T."/>
            <person name="Schmutz J."/>
            <person name="Shin-I T."/>
            <person name="Toyoda A."/>
            <person name="Bronner-Fraser M."/>
            <person name="Fujiyama A."/>
            <person name="Holland L.Z."/>
            <person name="Holland P.W.H."/>
            <person name="Satoh N."/>
            <person name="Rokhsar D.S."/>
        </authorList>
    </citation>
    <scope>NUCLEOTIDE SEQUENCE [LARGE SCALE GENOMIC DNA]</scope>
    <source>
        <strain evidence="24">S238N-H82</strain>
        <tissue evidence="24">Testes</tissue>
    </source>
</reference>
<evidence type="ECO:0000256" key="11">
    <source>
        <dbReference type="ARBA" id="ARBA00022837"/>
    </source>
</evidence>
<evidence type="ECO:0000256" key="12">
    <source>
        <dbReference type="ARBA" id="ARBA00022860"/>
    </source>
</evidence>
<evidence type="ECO:0000256" key="19">
    <source>
        <dbReference type="ARBA" id="ARBA00033667"/>
    </source>
</evidence>
<feature type="transmembrane region" description="Helical" evidence="21">
    <location>
        <begin position="664"/>
        <end position="684"/>
    </location>
</feature>
<accession>C3Y9A8</accession>
<keyword evidence="11" id="KW-0106">Calcium</keyword>
<dbReference type="PRINTS" id="PR01259">
    <property type="entry name" value="NACAEXCHNGR"/>
</dbReference>
<feature type="transmembrane region" description="Helical" evidence="21">
    <location>
        <begin position="86"/>
        <end position="108"/>
    </location>
</feature>
<feature type="region of interest" description="Disordered" evidence="20">
    <location>
        <begin position="1342"/>
        <end position="1361"/>
    </location>
</feature>
<dbReference type="GO" id="GO:0046872">
    <property type="term" value="F:metal ion binding"/>
    <property type="evidence" value="ECO:0007669"/>
    <property type="project" value="UniProtKB-KW"/>
</dbReference>
<dbReference type="Gene3D" id="2.60.40.2030">
    <property type="match status" value="2"/>
</dbReference>
<evidence type="ECO:0000256" key="13">
    <source>
        <dbReference type="ARBA" id="ARBA00022989"/>
    </source>
</evidence>
<dbReference type="PANTHER" id="PTHR11878">
    <property type="entry name" value="SODIUM/CALCIUM EXCHANGER"/>
    <property type="match status" value="1"/>
</dbReference>
<feature type="chain" id="PRO_5002935343" description="Calx-beta domain-containing protein" evidence="22">
    <location>
        <begin position="17"/>
        <end position="1361"/>
    </location>
</feature>
<sequence length="1361" mass="151114">MLYCFMGVAIIADVFMCSIEVITSKTKTISIVKPGTDIVEEVDVRIWNDTVANLTLMALGSSAPEILLSIVGIIKTGFKSEELGPSTIVGSAAFNLLIITGVCVSAIPAGEVRKIKAVKVFAVTAFFSIFAYAWLYIVLVLNTKDVMDLWEAIVTFMFFPILVILAYIADKDYCSRRVDVEKETDHLELEYAGMAAELKPGHVNKQSVSEFVKEISKYSGGKLSPEEAAKLAALKIQENEKHDRSWYRVNATRWLVGGRKVSVNVNNSLKEVYDKAKNKDEVPLIIDSASDLSQGGTFSVVEFSASSCAVMESQGTVEVSVLRSGRTNTRVPFRYETIDGTAEAGSDYIPQKDVLVFEPGESMKNIKIVIVDDNQWETDETFFVKLSVDPDSGAVLGRKSINEITIINDDDPGVLDFTKPSFIFKESAGIASVPVQRTKGSDGVISVKWKTKDMRAVNGRDYVGGEGVLEFQHGETEKNIDIQIFDDKDFEKDEDFMVELSDAAGGAMIGRQRRTVVTIVNDDEYNGLVDRVLTIVNVNMDHLQLASSTWGGQFRDAMNVNGGDVENATTMDYVMHFLTFGWKVMFALTPPVNFLGGWLTFIVSLMGFIFLLTVIISDLATTFGCLIELEDNITAITLVAMGTSLPDLFASRTGEKFAVPAGSLAFSVMAYSICAILCIIILVIRRIVPAFGRAELGGTPSLKYVSSGKHFSVKQFYGGLESQFGLDRRAKLQKTACPDILDAADADGSAGREGASSARRSAVEKLNNHRIIADLLEDHDEQLESAQDAGHMDVGVQTKQSVRNQGTQVAPGKADVGIQCMLLCPEHHTHMQEDEEEEEEEDEEEEDDDDDEYFPTEEELLGAKSDDEDFDLEWETHEGNTDTPPPPHRERKYLVFESALLQLFTLCLLCGGAVNLTLDTAGSFLQVTQVCKLCKFVRKWSSQPFIGNTPAGNLLMSAAILFAGAIPKQALHMFRHLSCQCVSIRTFFRHQRLYLHSAIQNVWQAQQDGLLNSAVQPLILGGDGRADSPGHSAKFGSYTLMDLRTSKILTIQLVQSNEVAGGSNNMEKEGLVRAVAFLQARGLQISTLVTDRHLQVAKWVRENLPATRHLYDIWHIAKGIRKKLSALGRQKECELVIAWIQSIINHLYWCATTTREGEGELLAAKWASLDNHLHNVHRGHSQLFPRCEHGRVARRRQWLQPNTKASVKLTDIINKKALLRDIKKLSNKYQTATLEAFHSLINHFAPKWASFSYWGMLSRLYLAVLHSNENCGRPQLETKEGDKVFKLRFKKFKKACTVQEVVGDCTFDYVTVLMEETIRICDAGEEAHLVQPPPTLASAFDRPEKEAAVDAHRTRFGRNDD</sequence>
<gene>
    <name evidence="24" type="ORF">BRAFLDRAFT_68052</name>
</gene>
<evidence type="ECO:0000313" key="24">
    <source>
        <dbReference type="EMBL" id="EEN63164.1"/>
    </source>
</evidence>
<dbReference type="InterPro" id="IPR051171">
    <property type="entry name" value="CaCA"/>
</dbReference>
<evidence type="ECO:0000256" key="20">
    <source>
        <dbReference type="SAM" id="MobiDB-lite"/>
    </source>
</evidence>
<feature type="transmembrane region" description="Helical" evidence="21">
    <location>
        <begin position="149"/>
        <end position="169"/>
    </location>
</feature>
<evidence type="ECO:0000256" key="2">
    <source>
        <dbReference type="ARBA" id="ARBA00007489"/>
    </source>
</evidence>
<evidence type="ECO:0000256" key="16">
    <source>
        <dbReference type="ARBA" id="ARBA00023136"/>
    </source>
</evidence>
<feature type="region of interest" description="Disordered" evidence="20">
    <location>
        <begin position="830"/>
        <end position="853"/>
    </location>
</feature>
<evidence type="ECO:0000256" key="9">
    <source>
        <dbReference type="ARBA" id="ARBA00022729"/>
    </source>
</evidence>
<keyword evidence="6" id="KW-0109">Calcium transport</keyword>
<keyword evidence="10" id="KW-0677">Repeat</keyword>
<comment type="subcellular location">
    <subcellularLocation>
        <location evidence="1">Cell membrane</location>
        <topology evidence="1">Multi-pass membrane protein</topology>
    </subcellularLocation>
</comment>
<comment type="similarity">
    <text evidence="2">Belongs to the Ca(2+):cation antiporter (CaCA) (TC 2.A.19) family. SLC8 subfamily.</text>
</comment>
<keyword evidence="8" id="KW-0479">Metal-binding</keyword>
<feature type="transmembrane region" description="Helical" evidence="21">
    <location>
        <begin position="945"/>
        <end position="966"/>
    </location>
</feature>
<evidence type="ECO:0000256" key="21">
    <source>
        <dbReference type="SAM" id="Phobius"/>
    </source>
</evidence>
<dbReference type="Pfam" id="PF03160">
    <property type="entry name" value="Calx-beta"/>
    <property type="match status" value="1"/>
</dbReference>
<keyword evidence="18" id="KW-0739">Sodium transport</keyword>
<dbReference type="Pfam" id="PF01699">
    <property type="entry name" value="Na_Ca_ex"/>
    <property type="match status" value="1"/>
</dbReference>
<keyword evidence="3" id="KW-0813">Transport</keyword>
<evidence type="ECO:0000256" key="4">
    <source>
        <dbReference type="ARBA" id="ARBA00022449"/>
    </source>
</evidence>
<evidence type="ECO:0000256" key="7">
    <source>
        <dbReference type="ARBA" id="ARBA00022692"/>
    </source>
</evidence>
<organism>
    <name type="scientific">Branchiostoma floridae</name>
    <name type="common">Florida lancelet</name>
    <name type="synonym">Amphioxus</name>
    <dbReference type="NCBI Taxonomy" id="7739"/>
    <lineage>
        <taxon>Eukaryota</taxon>
        <taxon>Metazoa</taxon>
        <taxon>Chordata</taxon>
        <taxon>Cephalochordata</taxon>
        <taxon>Leptocardii</taxon>
        <taxon>Amphioxiformes</taxon>
        <taxon>Branchiostomatidae</taxon>
        <taxon>Branchiostoma</taxon>
    </lineage>
</organism>
<keyword evidence="5" id="KW-1003">Cell membrane</keyword>